<dbReference type="PANTHER" id="PTHR34182:SF1">
    <property type="entry name" value="PROTEIN-EXPORT MEMBRANE PROTEIN SECG"/>
    <property type="match status" value="1"/>
</dbReference>
<dbReference type="EMBL" id="CAADFD010000013">
    <property type="protein sequence ID" value="VFJ52951.1"/>
    <property type="molecule type" value="Genomic_DNA"/>
</dbReference>
<dbReference type="AlphaFoldDB" id="A0A450SI18"/>
<dbReference type="Pfam" id="PF03840">
    <property type="entry name" value="SecG"/>
    <property type="match status" value="1"/>
</dbReference>
<dbReference type="GO" id="GO:0065002">
    <property type="term" value="P:intracellular protein transmembrane transport"/>
    <property type="evidence" value="ECO:0007669"/>
    <property type="project" value="TreeGrafter"/>
</dbReference>
<comment type="subcellular location">
    <subcellularLocation>
        <location evidence="1 11">Cell membrane</location>
        <topology evidence="1 11">Multi-pass membrane protein</topology>
    </subcellularLocation>
</comment>
<accession>A0A450SI18</accession>
<feature type="compositionally biased region" description="Polar residues" evidence="12">
    <location>
        <begin position="123"/>
        <end position="132"/>
    </location>
</feature>
<comment type="similarity">
    <text evidence="2 11">Belongs to the SecG family.</text>
</comment>
<keyword evidence="10 11" id="KW-0472">Membrane</keyword>
<keyword evidence="4 11" id="KW-0813">Transport</keyword>
<evidence type="ECO:0000256" key="7">
    <source>
        <dbReference type="ARBA" id="ARBA00022927"/>
    </source>
</evidence>
<keyword evidence="8 11" id="KW-1133">Transmembrane helix</keyword>
<keyword evidence="9 11" id="KW-0811">Translocation</keyword>
<dbReference type="GO" id="GO:0015450">
    <property type="term" value="F:protein-transporting ATPase activity"/>
    <property type="evidence" value="ECO:0007669"/>
    <property type="project" value="UniProtKB-UniRule"/>
</dbReference>
<dbReference type="GO" id="GO:0005886">
    <property type="term" value="C:plasma membrane"/>
    <property type="evidence" value="ECO:0007669"/>
    <property type="project" value="UniProtKB-SubCell"/>
</dbReference>
<evidence type="ECO:0000313" key="13">
    <source>
        <dbReference type="EMBL" id="VFJ52951.1"/>
    </source>
</evidence>
<evidence type="ECO:0000256" key="12">
    <source>
        <dbReference type="SAM" id="MobiDB-lite"/>
    </source>
</evidence>
<feature type="region of interest" description="Disordered" evidence="12">
    <location>
        <begin position="83"/>
        <end position="162"/>
    </location>
</feature>
<keyword evidence="6 11" id="KW-0812">Transmembrane</keyword>
<dbReference type="PRINTS" id="PR01651">
    <property type="entry name" value="SECGEXPORT"/>
</dbReference>
<feature type="compositionally biased region" description="Low complexity" evidence="12">
    <location>
        <begin position="111"/>
        <end position="122"/>
    </location>
</feature>
<evidence type="ECO:0000256" key="8">
    <source>
        <dbReference type="ARBA" id="ARBA00022989"/>
    </source>
</evidence>
<evidence type="ECO:0000256" key="6">
    <source>
        <dbReference type="ARBA" id="ARBA00022692"/>
    </source>
</evidence>
<evidence type="ECO:0000256" key="10">
    <source>
        <dbReference type="ARBA" id="ARBA00023136"/>
    </source>
</evidence>
<feature type="transmembrane region" description="Helical" evidence="11">
    <location>
        <begin position="51"/>
        <end position="72"/>
    </location>
</feature>
<dbReference type="NCBIfam" id="TIGR00810">
    <property type="entry name" value="secG"/>
    <property type="match status" value="1"/>
</dbReference>
<gene>
    <name evidence="13" type="ORF">BECKFW1821B_GA0114236_101335</name>
</gene>
<comment type="function">
    <text evidence="11">Involved in protein export. Participates in an early event of protein translocation.</text>
</comment>
<evidence type="ECO:0000256" key="5">
    <source>
        <dbReference type="ARBA" id="ARBA00022475"/>
    </source>
</evidence>
<dbReference type="GO" id="GO:0043952">
    <property type="term" value="P:protein transport by the Sec complex"/>
    <property type="evidence" value="ECO:0007669"/>
    <property type="project" value="TreeGrafter"/>
</dbReference>
<sequence>MQQFFMVIHVLTALAVIGLVLIQQGRGADAGAAFGSGASGTLFGSRGPTTFLARVTTILAATFFLTSMALAYMASHSVERESVVEKLQDDSNEEQPGLVDEEEISVPPEPSSSSVIPESPDSQENPDINTDARSGITDNDEELAATQDPENPLSNNEKKQGK</sequence>
<dbReference type="GO" id="GO:0009306">
    <property type="term" value="P:protein secretion"/>
    <property type="evidence" value="ECO:0007669"/>
    <property type="project" value="UniProtKB-UniRule"/>
</dbReference>
<keyword evidence="7 11" id="KW-0653">Protein transport</keyword>
<reference evidence="13" key="1">
    <citation type="submission" date="2019-02" db="EMBL/GenBank/DDBJ databases">
        <authorList>
            <person name="Gruber-Vodicka R. H."/>
            <person name="Seah K. B. B."/>
        </authorList>
    </citation>
    <scope>NUCLEOTIDE SEQUENCE</scope>
    <source>
        <strain evidence="13">BECK_BZ106</strain>
    </source>
</reference>
<evidence type="ECO:0000256" key="1">
    <source>
        <dbReference type="ARBA" id="ARBA00004651"/>
    </source>
</evidence>
<evidence type="ECO:0000256" key="9">
    <source>
        <dbReference type="ARBA" id="ARBA00023010"/>
    </source>
</evidence>
<keyword evidence="5 11" id="KW-1003">Cell membrane</keyword>
<evidence type="ECO:0000256" key="11">
    <source>
        <dbReference type="RuleBase" id="RU365087"/>
    </source>
</evidence>
<dbReference type="InterPro" id="IPR004692">
    <property type="entry name" value="SecG"/>
</dbReference>
<organism evidence="13">
    <name type="scientific">Candidatus Kentrum sp. FW</name>
    <dbReference type="NCBI Taxonomy" id="2126338"/>
    <lineage>
        <taxon>Bacteria</taxon>
        <taxon>Pseudomonadati</taxon>
        <taxon>Pseudomonadota</taxon>
        <taxon>Gammaproteobacteria</taxon>
        <taxon>Candidatus Kentrum</taxon>
    </lineage>
</organism>
<dbReference type="PANTHER" id="PTHR34182">
    <property type="entry name" value="PROTEIN-EXPORT MEMBRANE PROTEIN SECG"/>
    <property type="match status" value="1"/>
</dbReference>
<evidence type="ECO:0000256" key="2">
    <source>
        <dbReference type="ARBA" id="ARBA00008445"/>
    </source>
</evidence>
<evidence type="ECO:0000256" key="3">
    <source>
        <dbReference type="ARBA" id="ARBA00017876"/>
    </source>
</evidence>
<proteinExistence type="inferred from homology"/>
<comment type="caution">
    <text evidence="11">Lacks conserved residue(s) required for the propagation of feature annotation.</text>
</comment>
<evidence type="ECO:0000256" key="4">
    <source>
        <dbReference type="ARBA" id="ARBA00022448"/>
    </source>
</evidence>
<protein>
    <recommendedName>
        <fullName evidence="3 11">Protein-export membrane protein SecG</fullName>
    </recommendedName>
</protein>
<name>A0A450SI18_9GAMM</name>